<reference evidence="1" key="1">
    <citation type="journal article" date="2020" name="Fungal Divers.">
        <title>Resolving the Mortierellaceae phylogeny through synthesis of multi-gene phylogenetics and phylogenomics.</title>
        <authorList>
            <person name="Vandepol N."/>
            <person name="Liber J."/>
            <person name="Desiro A."/>
            <person name="Na H."/>
            <person name="Kennedy M."/>
            <person name="Barry K."/>
            <person name="Grigoriev I.V."/>
            <person name="Miller A.N."/>
            <person name="O'Donnell K."/>
            <person name="Stajich J.E."/>
            <person name="Bonito G."/>
        </authorList>
    </citation>
    <scope>NUCLEOTIDE SEQUENCE</scope>
    <source>
        <strain evidence="1">NRRL 28262</strain>
    </source>
</reference>
<name>A0AAD4H455_9FUNG</name>
<proteinExistence type="predicted"/>
<evidence type="ECO:0000313" key="2">
    <source>
        <dbReference type="Proteomes" id="UP001194580"/>
    </source>
</evidence>
<protein>
    <submittedName>
        <fullName evidence="1">Uncharacterized protein</fullName>
    </submittedName>
</protein>
<evidence type="ECO:0000313" key="1">
    <source>
        <dbReference type="EMBL" id="KAG0267918.1"/>
    </source>
</evidence>
<dbReference type="EMBL" id="JAAAIL010001588">
    <property type="protein sequence ID" value="KAG0267918.1"/>
    <property type="molecule type" value="Genomic_DNA"/>
</dbReference>
<sequence>MSPTSRLRPLPRLPQVPPCGISNDVLHHIPVAFPIALCIIDREENDYHVGFETRGPKEGTPCYIAPHSTPPALQAIASGFE</sequence>
<keyword evidence="2" id="KW-1185">Reference proteome</keyword>
<accession>A0AAD4H455</accession>
<gene>
    <name evidence="1" type="ORF">BGZ95_002706</name>
</gene>
<dbReference type="AlphaFoldDB" id="A0AAD4H455"/>
<dbReference type="Proteomes" id="UP001194580">
    <property type="component" value="Unassembled WGS sequence"/>
</dbReference>
<organism evidence="1 2">
    <name type="scientific">Linnemannia exigua</name>
    <dbReference type="NCBI Taxonomy" id="604196"/>
    <lineage>
        <taxon>Eukaryota</taxon>
        <taxon>Fungi</taxon>
        <taxon>Fungi incertae sedis</taxon>
        <taxon>Mucoromycota</taxon>
        <taxon>Mortierellomycotina</taxon>
        <taxon>Mortierellomycetes</taxon>
        <taxon>Mortierellales</taxon>
        <taxon>Mortierellaceae</taxon>
        <taxon>Linnemannia</taxon>
    </lineage>
</organism>
<comment type="caution">
    <text evidence="1">The sequence shown here is derived from an EMBL/GenBank/DDBJ whole genome shotgun (WGS) entry which is preliminary data.</text>
</comment>